<dbReference type="PROSITE" id="PS50076">
    <property type="entry name" value="DNAJ_2"/>
    <property type="match status" value="1"/>
</dbReference>
<keyword evidence="4" id="KW-1185">Reference proteome</keyword>
<dbReference type="Pfam" id="PF00226">
    <property type="entry name" value="DnaJ"/>
    <property type="match status" value="1"/>
</dbReference>
<feature type="compositionally biased region" description="Low complexity" evidence="1">
    <location>
        <begin position="89"/>
        <end position="109"/>
    </location>
</feature>
<feature type="compositionally biased region" description="Basic and acidic residues" evidence="1">
    <location>
        <begin position="110"/>
        <end position="138"/>
    </location>
</feature>
<evidence type="ECO:0000313" key="3">
    <source>
        <dbReference type="EMBL" id="MBB3985573.1"/>
    </source>
</evidence>
<accession>A0A7W6DT39</accession>
<gene>
    <name evidence="3" type="ORF">GGQ68_001906</name>
</gene>
<organism evidence="3 4">
    <name type="scientific">Sagittula marina</name>
    <dbReference type="NCBI Taxonomy" id="943940"/>
    <lineage>
        <taxon>Bacteria</taxon>
        <taxon>Pseudomonadati</taxon>
        <taxon>Pseudomonadota</taxon>
        <taxon>Alphaproteobacteria</taxon>
        <taxon>Rhodobacterales</taxon>
        <taxon>Roseobacteraceae</taxon>
        <taxon>Sagittula</taxon>
    </lineage>
</organism>
<evidence type="ECO:0000313" key="4">
    <source>
        <dbReference type="Proteomes" id="UP000541426"/>
    </source>
</evidence>
<proteinExistence type="predicted"/>
<dbReference type="SUPFAM" id="SSF46565">
    <property type="entry name" value="Chaperone J-domain"/>
    <property type="match status" value="1"/>
</dbReference>
<feature type="domain" description="J" evidence="2">
    <location>
        <begin position="9"/>
        <end position="84"/>
    </location>
</feature>
<keyword evidence="3" id="KW-0238">DNA-binding</keyword>
<dbReference type="InterPro" id="IPR001623">
    <property type="entry name" value="DnaJ_domain"/>
</dbReference>
<dbReference type="CDD" id="cd06257">
    <property type="entry name" value="DnaJ"/>
    <property type="match status" value="1"/>
</dbReference>
<dbReference type="SMART" id="SM00271">
    <property type="entry name" value="DnaJ"/>
    <property type="match status" value="1"/>
</dbReference>
<reference evidence="3 4" key="1">
    <citation type="submission" date="2020-08" db="EMBL/GenBank/DDBJ databases">
        <title>Genomic Encyclopedia of Type Strains, Phase IV (KMG-IV): sequencing the most valuable type-strain genomes for metagenomic binning, comparative biology and taxonomic classification.</title>
        <authorList>
            <person name="Goeker M."/>
        </authorList>
    </citation>
    <scope>NUCLEOTIDE SEQUENCE [LARGE SCALE GENOMIC DNA]</scope>
    <source>
        <strain evidence="3 4">DSM 102235</strain>
    </source>
</reference>
<evidence type="ECO:0000259" key="2">
    <source>
        <dbReference type="PROSITE" id="PS50076"/>
    </source>
</evidence>
<dbReference type="Proteomes" id="UP000541426">
    <property type="component" value="Unassembled WGS sequence"/>
</dbReference>
<evidence type="ECO:0000256" key="1">
    <source>
        <dbReference type="SAM" id="MobiDB-lite"/>
    </source>
</evidence>
<name>A0A7W6DT39_9RHOB</name>
<feature type="region of interest" description="Disordered" evidence="1">
    <location>
        <begin position="65"/>
        <end position="156"/>
    </location>
</feature>
<dbReference type="Gene3D" id="1.10.287.110">
    <property type="entry name" value="DnaJ domain"/>
    <property type="match status" value="1"/>
</dbReference>
<dbReference type="InterPro" id="IPR036869">
    <property type="entry name" value="J_dom_sf"/>
</dbReference>
<dbReference type="RefSeq" id="WP_183965262.1">
    <property type="nucleotide sequence ID" value="NZ_BAABBZ010000018.1"/>
</dbReference>
<dbReference type="GO" id="GO:0003677">
    <property type="term" value="F:DNA binding"/>
    <property type="evidence" value="ECO:0007669"/>
    <property type="project" value="UniProtKB-KW"/>
</dbReference>
<comment type="caution">
    <text evidence="3">The sequence shown here is derived from an EMBL/GenBank/DDBJ whole genome shotgun (WGS) entry which is preliminary data.</text>
</comment>
<protein>
    <submittedName>
        <fullName evidence="3">Curved DNA-binding protein CbpA</fullName>
    </submittedName>
</protein>
<dbReference type="AlphaFoldDB" id="A0A7W6DT39"/>
<dbReference type="EMBL" id="JACIEJ010000004">
    <property type="protein sequence ID" value="MBB3985573.1"/>
    <property type="molecule type" value="Genomic_DNA"/>
</dbReference>
<sequence length="184" mass="19877">MARTSGTQTPFQTLGVTAADDQATIRAAYKRLVRANHPDRCPADAAHLNAKLAELNAAYDKLRHHTPFRRAGRKAERKQPDFSAENDARQAAAAQAQAFREQQASVKAAAEAKARADRARHAEDARKAAAERAARAEQARQNAARSAKPFTQAERKALATASRAFASARAALDTPQPPAFKRAA</sequence>